<evidence type="ECO:0000313" key="2">
    <source>
        <dbReference type="Proteomes" id="UP000798662"/>
    </source>
</evidence>
<dbReference type="EMBL" id="CM020619">
    <property type="protein sequence ID" value="KAK1866859.1"/>
    <property type="molecule type" value="Genomic_DNA"/>
</dbReference>
<protein>
    <submittedName>
        <fullName evidence="1">Uncharacterized protein</fullName>
    </submittedName>
</protein>
<proteinExistence type="predicted"/>
<keyword evidence="2" id="KW-1185">Reference proteome</keyword>
<evidence type="ECO:0000313" key="1">
    <source>
        <dbReference type="EMBL" id="KAK1866859.1"/>
    </source>
</evidence>
<name>A0ACC3CA84_PYRYE</name>
<reference evidence="1" key="1">
    <citation type="submission" date="2019-11" db="EMBL/GenBank/DDBJ databases">
        <title>Nori genome reveals adaptations in red seaweeds to the harsh intertidal environment.</title>
        <authorList>
            <person name="Wang D."/>
            <person name="Mao Y."/>
        </authorList>
    </citation>
    <scope>NUCLEOTIDE SEQUENCE</scope>
    <source>
        <tissue evidence="1">Gametophyte</tissue>
    </source>
</reference>
<accession>A0ACC3CA84</accession>
<dbReference type="Proteomes" id="UP000798662">
    <property type="component" value="Chromosome 2"/>
</dbReference>
<organism evidence="1 2">
    <name type="scientific">Pyropia yezoensis</name>
    <name type="common">Susabi-nori</name>
    <name type="synonym">Porphyra yezoensis</name>
    <dbReference type="NCBI Taxonomy" id="2788"/>
    <lineage>
        <taxon>Eukaryota</taxon>
        <taxon>Rhodophyta</taxon>
        <taxon>Bangiophyceae</taxon>
        <taxon>Bangiales</taxon>
        <taxon>Bangiaceae</taxon>
        <taxon>Pyropia</taxon>
    </lineage>
</organism>
<gene>
    <name evidence="1" type="ORF">I4F81_009371</name>
</gene>
<sequence length="276" mass="30250">MGDIESLMELMKSTDALRTKYLKNNQFNLLNSITVDFASSPNAALAPKTYSTTQIKNKTRSLEKCWRRVHKEVQALRNTADAADVEHKKADFPFYELGASLWVASDSVQKGAETIIATVLRRAGAAAGARRDNEAWEKESVRMVTGLATKVDQEGRLRLVQAKAALDQMRAEKEQRDREQARRLKSDESMLGMMVQMRSAGITRQDFLAGKAAYMDDYSRTGCVLASTSSRAPSAEEAEEDAMEMSVLAPPPAPAGSGAAGPSVAPAREDIPDHRL</sequence>
<comment type="caution">
    <text evidence="1">The sequence shown here is derived from an EMBL/GenBank/DDBJ whole genome shotgun (WGS) entry which is preliminary data.</text>
</comment>